<dbReference type="CDD" id="cd02440">
    <property type="entry name" value="AdoMet_MTases"/>
    <property type="match status" value="1"/>
</dbReference>
<dbReference type="Gene3D" id="2.40.50.1070">
    <property type="match status" value="1"/>
</dbReference>
<feature type="domain" description="Methyltransferase" evidence="6">
    <location>
        <begin position="599"/>
        <end position="658"/>
    </location>
</feature>
<evidence type="ECO:0000313" key="7">
    <source>
        <dbReference type="EMBL" id="GLI67852.1"/>
    </source>
</evidence>
<feature type="binding site" evidence="4">
    <location>
        <position position="625"/>
    </location>
    <ligand>
        <name>S-adenosyl-L-methionine</name>
        <dbReference type="ChEBI" id="CHEBI:59789"/>
    </ligand>
</feature>
<evidence type="ECO:0000256" key="3">
    <source>
        <dbReference type="ARBA" id="ARBA00022691"/>
    </source>
</evidence>
<dbReference type="Gene3D" id="3.40.50.150">
    <property type="entry name" value="Vaccinia Virus protein VP39"/>
    <property type="match status" value="1"/>
</dbReference>
<dbReference type="PROSITE" id="PS51687">
    <property type="entry name" value="SAM_MT_RNA_M5U"/>
    <property type="match status" value="1"/>
</dbReference>
<organism evidence="7 8">
    <name type="scientific">Volvox africanus</name>
    <dbReference type="NCBI Taxonomy" id="51714"/>
    <lineage>
        <taxon>Eukaryota</taxon>
        <taxon>Viridiplantae</taxon>
        <taxon>Chlorophyta</taxon>
        <taxon>core chlorophytes</taxon>
        <taxon>Chlorophyceae</taxon>
        <taxon>CS clade</taxon>
        <taxon>Chlamydomonadales</taxon>
        <taxon>Volvocaceae</taxon>
        <taxon>Volvox</taxon>
    </lineage>
</organism>
<dbReference type="PROSITE" id="PS01231">
    <property type="entry name" value="TRMA_2"/>
    <property type="match status" value="1"/>
</dbReference>
<evidence type="ECO:0000256" key="5">
    <source>
        <dbReference type="SAM" id="MobiDB-lite"/>
    </source>
</evidence>
<feature type="binding site" evidence="4">
    <location>
        <position position="681"/>
    </location>
    <ligand>
        <name>S-adenosyl-L-methionine</name>
        <dbReference type="ChEBI" id="CHEBI:59789"/>
    </ligand>
</feature>
<feature type="region of interest" description="Disordered" evidence="5">
    <location>
        <begin position="725"/>
        <end position="750"/>
    </location>
</feature>
<comment type="caution">
    <text evidence="4">Lacks conserved residue(s) required for the propagation of feature annotation.</text>
</comment>
<name>A0ABQ5SET2_9CHLO</name>
<feature type="binding site" evidence="4">
    <location>
        <position position="575"/>
    </location>
    <ligand>
        <name>S-adenosyl-L-methionine</name>
        <dbReference type="ChEBI" id="CHEBI:59789"/>
    </ligand>
</feature>
<dbReference type="Pfam" id="PF13847">
    <property type="entry name" value="Methyltransf_31"/>
    <property type="match status" value="1"/>
</dbReference>
<comment type="caution">
    <text evidence="7">The sequence shown here is derived from an EMBL/GenBank/DDBJ whole genome shotgun (WGS) entry which is preliminary data.</text>
</comment>
<dbReference type="PANTHER" id="PTHR45904:SF2">
    <property type="entry name" value="TRNA (URACIL-5-)-METHYLTRANSFERASE HOMOLOG A"/>
    <property type="match status" value="1"/>
</dbReference>
<reference evidence="7 8" key="1">
    <citation type="journal article" date="2023" name="IScience">
        <title>Expanded male sex-determining region conserved during the evolution of homothallism in the green alga Volvox.</title>
        <authorList>
            <person name="Yamamoto K."/>
            <person name="Matsuzaki R."/>
            <person name="Mahakham W."/>
            <person name="Heman W."/>
            <person name="Sekimoto H."/>
            <person name="Kawachi M."/>
            <person name="Minakuchi Y."/>
            <person name="Toyoda A."/>
            <person name="Nozaki H."/>
        </authorList>
    </citation>
    <scope>NUCLEOTIDE SEQUENCE [LARGE SCALE GENOMIC DNA]</scope>
    <source>
        <strain evidence="7 8">NIES-4468</strain>
    </source>
</reference>
<evidence type="ECO:0000259" key="6">
    <source>
        <dbReference type="Pfam" id="PF13847"/>
    </source>
</evidence>
<dbReference type="InterPro" id="IPR030391">
    <property type="entry name" value="MeTrfase_TrmA_CS"/>
</dbReference>
<keyword evidence="8" id="KW-1185">Reference proteome</keyword>
<evidence type="ECO:0000256" key="2">
    <source>
        <dbReference type="ARBA" id="ARBA00022679"/>
    </source>
</evidence>
<dbReference type="PANTHER" id="PTHR45904">
    <property type="entry name" value="TRNA (URACIL-5-)-METHYLTRANSFERASE"/>
    <property type="match status" value="1"/>
</dbReference>
<proteinExistence type="inferred from homology"/>
<accession>A0ABQ5SET2</accession>
<sequence length="782" mass="82465">MDDAAVPSLTPALRRELEIVRSLLKAGCSVDDMVAAANAAARVAARAAAETEREVQKGGTELTVRGLPVGGDWDWRALKRFLQSRGLSQRAIKFTDKDPELDVGVARFATVADCNLAADLLAACEPPEPGATIVVERGLAPEYARRSRKRVREGEEEPQAGSSRGAKAPRAPDVCAAVCPWWQVPYSKQLTDKHQRIAEALNAITVEVDRRAYGSSKPEWVRAAHARASGATGSASSASLCCPLLGILRSPVIERYRNKSEFTAGLDEHEKPLVGFLRGSFQDGITCVGNPDATRHTSLMAVKLAAAATAYIRDVSQFAPYDKRNQKGYWRLVLVREGRRKSFLPVPVTSSAVQAATADGGSPPAPAILDSPTFATLDPLTYLVTFGERGLGAKPAAAAAAAAAAEMSADVGQDEPMAEARATGGEGEGGSVSSGHQPGMDVSEVCEVEPEHPRSDEVMVMLQVNPEYPPAKTDPNAAARELRAMTAALHAAAMADAGESLFTVWVQLHTGVSNAAPADAPLLTLPPLLPRDSAEEQPSEPREVTAAVEAASGSGYIHDSLCELRFRISPTAFFQVNSPATCALYKVVGDWAAAEPSTLLLDICCGTGTIGLTMASRVAKVIGIDSVPSAIEDARVNAALNGITNAEFVAGKAEDALPGILSTHAGPDSPYGPGDVVAVADPPRAGLHRTVLRALLGCERIRRLVFVSCNPDNLVQNIAALCSPPRNRSGRDRGGRGRRGGGGGADMSGYSGDYNPFRPVKALAVDLFPHTAHVEAVMLLER</sequence>
<keyword evidence="3 4" id="KW-0949">S-adenosyl-L-methionine</keyword>
<dbReference type="InterPro" id="IPR010280">
    <property type="entry name" value="U5_MeTrfase_fam"/>
</dbReference>
<protein>
    <recommendedName>
        <fullName evidence="6">Methyltransferase domain-containing protein</fullName>
    </recommendedName>
</protein>
<dbReference type="InterPro" id="IPR045850">
    <property type="entry name" value="TRM2_met"/>
</dbReference>
<feature type="region of interest" description="Disordered" evidence="5">
    <location>
        <begin position="410"/>
        <end position="440"/>
    </location>
</feature>
<feature type="region of interest" description="Disordered" evidence="5">
    <location>
        <begin position="145"/>
        <end position="168"/>
    </location>
</feature>
<dbReference type="Proteomes" id="UP001165090">
    <property type="component" value="Unassembled WGS sequence"/>
</dbReference>
<dbReference type="InterPro" id="IPR029063">
    <property type="entry name" value="SAM-dependent_MTases_sf"/>
</dbReference>
<comment type="similarity">
    <text evidence="4">Belongs to the class I-like SAM-binding methyltransferase superfamily. RNA M5U methyltransferase family.</text>
</comment>
<dbReference type="SUPFAM" id="SSF53335">
    <property type="entry name" value="S-adenosyl-L-methionine-dependent methyltransferases"/>
    <property type="match status" value="1"/>
</dbReference>
<dbReference type="EMBL" id="BSDZ01000079">
    <property type="protein sequence ID" value="GLI67852.1"/>
    <property type="molecule type" value="Genomic_DNA"/>
</dbReference>
<evidence type="ECO:0000313" key="8">
    <source>
        <dbReference type="Proteomes" id="UP001165090"/>
    </source>
</evidence>
<gene>
    <name evidence="7" type="ORF">VaNZ11_012143</name>
</gene>
<evidence type="ECO:0000256" key="1">
    <source>
        <dbReference type="ARBA" id="ARBA00022603"/>
    </source>
</evidence>
<keyword evidence="2 4" id="KW-0808">Transferase</keyword>
<feature type="active site" description="Nucleophile" evidence="4">
    <location>
        <position position="709"/>
    </location>
</feature>
<keyword evidence="1 4" id="KW-0489">Methyltransferase</keyword>
<dbReference type="InterPro" id="IPR025714">
    <property type="entry name" value="Methyltranfer_dom"/>
</dbReference>
<evidence type="ECO:0000256" key="4">
    <source>
        <dbReference type="PROSITE-ProRule" id="PRU01024"/>
    </source>
</evidence>